<dbReference type="InterPro" id="IPR009057">
    <property type="entry name" value="Homeodomain-like_sf"/>
</dbReference>
<dbReference type="PRINTS" id="PR00455">
    <property type="entry name" value="HTHTETR"/>
</dbReference>
<evidence type="ECO:0000313" key="6">
    <source>
        <dbReference type="EMBL" id="ASA25867.1"/>
    </source>
</evidence>
<dbReference type="PROSITE" id="PS50977">
    <property type="entry name" value="HTH_TETR_2"/>
    <property type="match status" value="1"/>
</dbReference>
<dbReference type="PANTHER" id="PTHR30055">
    <property type="entry name" value="HTH-TYPE TRANSCRIPTIONAL REGULATOR RUTR"/>
    <property type="match status" value="1"/>
</dbReference>
<dbReference type="SUPFAM" id="SSF48498">
    <property type="entry name" value="Tetracyclin repressor-like, C-terminal domain"/>
    <property type="match status" value="1"/>
</dbReference>
<dbReference type="OrthoDB" id="9785164at2"/>
<evidence type="ECO:0000256" key="2">
    <source>
        <dbReference type="ARBA" id="ARBA00023125"/>
    </source>
</evidence>
<dbReference type="PROSITE" id="PS01081">
    <property type="entry name" value="HTH_TETR_1"/>
    <property type="match status" value="1"/>
</dbReference>
<organism evidence="6 7">
    <name type="scientific">Paenibacillus donghaensis</name>
    <dbReference type="NCBI Taxonomy" id="414771"/>
    <lineage>
        <taxon>Bacteria</taxon>
        <taxon>Bacillati</taxon>
        <taxon>Bacillota</taxon>
        <taxon>Bacilli</taxon>
        <taxon>Bacillales</taxon>
        <taxon>Paenibacillaceae</taxon>
        <taxon>Paenibacillus</taxon>
    </lineage>
</organism>
<keyword evidence="2 4" id="KW-0238">DNA-binding</keyword>
<proteinExistence type="predicted"/>
<dbReference type="Proteomes" id="UP000249890">
    <property type="component" value="Chromosome"/>
</dbReference>
<dbReference type="EMBL" id="CP021780">
    <property type="protein sequence ID" value="ASA25867.1"/>
    <property type="molecule type" value="Genomic_DNA"/>
</dbReference>
<dbReference type="InterPro" id="IPR050109">
    <property type="entry name" value="HTH-type_TetR-like_transc_reg"/>
</dbReference>
<dbReference type="GO" id="GO:0000976">
    <property type="term" value="F:transcription cis-regulatory region binding"/>
    <property type="evidence" value="ECO:0007669"/>
    <property type="project" value="TreeGrafter"/>
</dbReference>
<dbReference type="Gene3D" id="1.10.357.10">
    <property type="entry name" value="Tetracycline Repressor, domain 2"/>
    <property type="match status" value="1"/>
</dbReference>
<name>A0A2Z2KIU9_9BACL</name>
<dbReference type="InterPro" id="IPR001647">
    <property type="entry name" value="HTH_TetR"/>
</dbReference>
<dbReference type="InterPro" id="IPR036271">
    <property type="entry name" value="Tet_transcr_reg_TetR-rel_C_sf"/>
</dbReference>
<evidence type="ECO:0000259" key="5">
    <source>
        <dbReference type="PROSITE" id="PS50977"/>
    </source>
</evidence>
<dbReference type="PANTHER" id="PTHR30055:SF234">
    <property type="entry name" value="HTH-TYPE TRANSCRIPTIONAL REGULATOR BETI"/>
    <property type="match status" value="1"/>
</dbReference>
<feature type="domain" description="HTH tetR-type" evidence="5">
    <location>
        <begin position="14"/>
        <end position="74"/>
    </location>
</feature>
<dbReference type="KEGG" id="pdh:B9T62_37155"/>
<accession>A0A2Z2KIU9</accession>
<reference evidence="6 7" key="1">
    <citation type="submission" date="2017-06" db="EMBL/GenBank/DDBJ databases">
        <title>Complete genome sequence of Paenibacillus donghaensis KCTC 13049T isolated from East Sea sediment, South Korea.</title>
        <authorList>
            <person name="Jung B.K."/>
            <person name="Hong S.-J."/>
            <person name="Shin J.-H."/>
        </authorList>
    </citation>
    <scope>NUCLEOTIDE SEQUENCE [LARGE SCALE GENOMIC DNA]</scope>
    <source>
        <strain evidence="6 7">KCTC 13049</strain>
    </source>
</reference>
<dbReference type="SUPFAM" id="SSF46689">
    <property type="entry name" value="Homeodomain-like"/>
    <property type="match status" value="1"/>
</dbReference>
<dbReference type="AlphaFoldDB" id="A0A2Z2KIU9"/>
<dbReference type="Pfam" id="PF00440">
    <property type="entry name" value="TetR_N"/>
    <property type="match status" value="1"/>
</dbReference>
<keyword evidence="3" id="KW-0804">Transcription</keyword>
<evidence type="ECO:0000256" key="4">
    <source>
        <dbReference type="PROSITE-ProRule" id="PRU00335"/>
    </source>
</evidence>
<sequence length="230" mass="26182">MGMARVMQREQEKAIRRSRIIEAAEGVFFGTSYIGATMEDIAKAASISKRTLYIYFNSKEQLYFEIMIRGYRQLLSMLEEDLQQMGPGSGAMDKLAGLGRLLYEFSRCSPEYYRAIMEYETAEMDFNQGIEDAAREECYALGEQLNRHLTETLLQGIQEGVLRNDLDVVQTALVLWASLIGVLNTVRLKENYITHIHGVAADELVSSAIELMMQSIRVQERRILDEEEGA</sequence>
<keyword evidence="1" id="KW-0805">Transcription regulation</keyword>
<dbReference type="InterPro" id="IPR023772">
    <property type="entry name" value="DNA-bd_HTH_TetR-type_CS"/>
</dbReference>
<evidence type="ECO:0000313" key="7">
    <source>
        <dbReference type="Proteomes" id="UP000249890"/>
    </source>
</evidence>
<evidence type="ECO:0000256" key="3">
    <source>
        <dbReference type="ARBA" id="ARBA00023163"/>
    </source>
</evidence>
<dbReference type="GO" id="GO:0003700">
    <property type="term" value="F:DNA-binding transcription factor activity"/>
    <property type="evidence" value="ECO:0007669"/>
    <property type="project" value="TreeGrafter"/>
</dbReference>
<keyword evidence="7" id="KW-1185">Reference proteome</keyword>
<gene>
    <name evidence="6" type="ORF">B9T62_37155</name>
</gene>
<dbReference type="GO" id="GO:0045892">
    <property type="term" value="P:negative regulation of DNA-templated transcription"/>
    <property type="evidence" value="ECO:0007669"/>
    <property type="project" value="UniProtKB-ARBA"/>
</dbReference>
<evidence type="ECO:0000256" key="1">
    <source>
        <dbReference type="ARBA" id="ARBA00023015"/>
    </source>
</evidence>
<protein>
    <submittedName>
        <fullName evidence="6">TetR family transcriptional regulator</fullName>
    </submittedName>
</protein>
<dbReference type="FunFam" id="1.10.10.60:FF:000141">
    <property type="entry name" value="TetR family transcriptional regulator"/>
    <property type="match status" value="1"/>
</dbReference>
<feature type="DNA-binding region" description="H-T-H motif" evidence="4">
    <location>
        <begin position="37"/>
        <end position="56"/>
    </location>
</feature>
<dbReference type="Gene3D" id="1.10.10.60">
    <property type="entry name" value="Homeodomain-like"/>
    <property type="match status" value="1"/>
</dbReference>